<feature type="compositionally biased region" description="Low complexity" evidence="1">
    <location>
        <begin position="58"/>
        <end position="69"/>
    </location>
</feature>
<accession>A0A6V8HDL2</accession>
<dbReference type="EMBL" id="DF933830">
    <property type="protein sequence ID" value="GAM39568.1"/>
    <property type="molecule type" value="Genomic_DNA"/>
</dbReference>
<feature type="region of interest" description="Disordered" evidence="1">
    <location>
        <begin position="1"/>
        <end position="69"/>
    </location>
</feature>
<gene>
    <name evidence="2" type="ORF">TCE0_034r11222</name>
</gene>
<evidence type="ECO:0000256" key="1">
    <source>
        <dbReference type="SAM" id="MobiDB-lite"/>
    </source>
</evidence>
<protein>
    <submittedName>
        <fullName evidence="2">Uncharacterized protein</fullName>
    </submittedName>
</protein>
<comment type="caution">
    <text evidence="2">The sequence shown here is derived from an EMBL/GenBank/DDBJ whole genome shotgun (WGS) entry which is preliminary data.</text>
</comment>
<reference evidence="3" key="1">
    <citation type="journal article" date="2015" name="Genome Announc.">
        <title>Draft genome sequence of Talaromyces cellulolyticus strain Y-94, a source of lignocellulosic biomass-degrading enzymes.</title>
        <authorList>
            <person name="Fujii T."/>
            <person name="Koike H."/>
            <person name="Sawayama S."/>
            <person name="Yano S."/>
            <person name="Inoue H."/>
        </authorList>
    </citation>
    <scope>NUCLEOTIDE SEQUENCE [LARGE SCALE GENOMIC DNA]</scope>
    <source>
        <strain evidence="3">Y-94</strain>
    </source>
</reference>
<keyword evidence="3" id="KW-1185">Reference proteome</keyword>
<feature type="compositionally biased region" description="Basic and acidic residues" evidence="1">
    <location>
        <begin position="30"/>
        <end position="52"/>
    </location>
</feature>
<sequence>MRAESRRSSNKKRELRFIITDPSSNQGRVESIREIRSHAGHWRWDKERESRHKQGAGDSESSTADTSAVSTTYGGRIIVLDGEEEEEIKRSDGLFTSPEPSIEPSHVATTAAGLNSQPSPETGLVVTGNRVTLASCAALVESSHMAGNQSASYQDPPGIAKSIGVDNLDPFQTFLPSSLPQHVVSTALKYCMTNSLPYYV</sequence>
<dbReference type="AlphaFoldDB" id="A0A6V8HDL2"/>
<evidence type="ECO:0000313" key="2">
    <source>
        <dbReference type="EMBL" id="GAM39568.1"/>
    </source>
</evidence>
<feature type="compositionally biased region" description="Basic and acidic residues" evidence="1">
    <location>
        <begin position="1"/>
        <end position="16"/>
    </location>
</feature>
<dbReference type="Proteomes" id="UP000053095">
    <property type="component" value="Unassembled WGS sequence"/>
</dbReference>
<organism evidence="2 3">
    <name type="scientific">Talaromyces pinophilus</name>
    <name type="common">Penicillium pinophilum</name>
    <dbReference type="NCBI Taxonomy" id="128442"/>
    <lineage>
        <taxon>Eukaryota</taxon>
        <taxon>Fungi</taxon>
        <taxon>Dikarya</taxon>
        <taxon>Ascomycota</taxon>
        <taxon>Pezizomycotina</taxon>
        <taxon>Eurotiomycetes</taxon>
        <taxon>Eurotiomycetidae</taxon>
        <taxon>Eurotiales</taxon>
        <taxon>Trichocomaceae</taxon>
        <taxon>Talaromyces</taxon>
        <taxon>Talaromyces sect. Talaromyces</taxon>
    </lineage>
</organism>
<evidence type="ECO:0000313" key="3">
    <source>
        <dbReference type="Proteomes" id="UP000053095"/>
    </source>
</evidence>
<name>A0A6V8HDL2_TALPI</name>
<proteinExistence type="predicted"/>